<dbReference type="HOGENOM" id="CLU_1156570_0_0_1"/>
<organism evidence="2">
    <name type="scientific">Laccaria bicolor (strain S238N-H82 / ATCC MYA-4686)</name>
    <name type="common">Bicoloured deceiver</name>
    <name type="synonym">Laccaria laccata var. bicolor</name>
    <dbReference type="NCBI Taxonomy" id="486041"/>
    <lineage>
        <taxon>Eukaryota</taxon>
        <taxon>Fungi</taxon>
        <taxon>Dikarya</taxon>
        <taxon>Basidiomycota</taxon>
        <taxon>Agaricomycotina</taxon>
        <taxon>Agaricomycetes</taxon>
        <taxon>Agaricomycetidae</taxon>
        <taxon>Agaricales</taxon>
        <taxon>Agaricineae</taxon>
        <taxon>Hydnangiaceae</taxon>
        <taxon>Laccaria</taxon>
    </lineage>
</organism>
<evidence type="ECO:0000313" key="1">
    <source>
        <dbReference type="EMBL" id="EDR04828.1"/>
    </source>
</evidence>
<reference evidence="1 2" key="1">
    <citation type="journal article" date="2008" name="Nature">
        <title>The genome of Laccaria bicolor provides insights into mycorrhizal symbiosis.</title>
        <authorList>
            <person name="Martin F."/>
            <person name="Aerts A."/>
            <person name="Ahren D."/>
            <person name="Brun A."/>
            <person name="Danchin E.G.J."/>
            <person name="Duchaussoy F."/>
            <person name="Gibon J."/>
            <person name="Kohler A."/>
            <person name="Lindquist E."/>
            <person name="Pereda V."/>
            <person name="Salamov A."/>
            <person name="Shapiro H.J."/>
            <person name="Wuyts J."/>
            <person name="Blaudez D."/>
            <person name="Buee M."/>
            <person name="Brokstein P."/>
            <person name="Canbaeck B."/>
            <person name="Cohen D."/>
            <person name="Courty P.E."/>
            <person name="Coutinho P.M."/>
            <person name="Delaruelle C."/>
            <person name="Detter J.C."/>
            <person name="Deveau A."/>
            <person name="DiFazio S."/>
            <person name="Duplessis S."/>
            <person name="Fraissinet-Tachet L."/>
            <person name="Lucic E."/>
            <person name="Frey-Klett P."/>
            <person name="Fourrey C."/>
            <person name="Feussner I."/>
            <person name="Gay G."/>
            <person name="Grimwood J."/>
            <person name="Hoegger P.J."/>
            <person name="Jain P."/>
            <person name="Kilaru S."/>
            <person name="Labbe J."/>
            <person name="Lin Y.C."/>
            <person name="Legue V."/>
            <person name="Le Tacon F."/>
            <person name="Marmeisse R."/>
            <person name="Melayah D."/>
            <person name="Montanini B."/>
            <person name="Muratet M."/>
            <person name="Nehls U."/>
            <person name="Niculita-Hirzel H."/>
            <person name="Oudot-Le Secq M.P."/>
            <person name="Peter M."/>
            <person name="Quesneville H."/>
            <person name="Rajashekar B."/>
            <person name="Reich M."/>
            <person name="Rouhier N."/>
            <person name="Schmutz J."/>
            <person name="Yin T."/>
            <person name="Chalot M."/>
            <person name="Henrissat B."/>
            <person name="Kuees U."/>
            <person name="Lucas S."/>
            <person name="Van de Peer Y."/>
            <person name="Podila G.K."/>
            <person name="Polle A."/>
            <person name="Pukkila P.J."/>
            <person name="Richardson P.M."/>
            <person name="Rouze P."/>
            <person name="Sanders I.R."/>
            <person name="Stajich J.E."/>
            <person name="Tunlid A."/>
            <person name="Tuskan G."/>
            <person name="Grigoriev I.V."/>
        </authorList>
    </citation>
    <scope>NUCLEOTIDE SEQUENCE [LARGE SCALE GENOMIC DNA]</scope>
    <source>
        <strain evidence="2">S238N-H82 / ATCC MYA-4686</strain>
    </source>
</reference>
<keyword evidence="2" id="KW-1185">Reference proteome</keyword>
<dbReference type="AlphaFoldDB" id="B0DL04"/>
<dbReference type="RefSeq" id="XP_001884652.1">
    <property type="nucleotide sequence ID" value="XM_001884617.1"/>
</dbReference>
<evidence type="ECO:0000313" key="2">
    <source>
        <dbReference type="Proteomes" id="UP000001194"/>
    </source>
</evidence>
<dbReference type="GeneID" id="6080265"/>
<dbReference type="InParanoid" id="B0DL04"/>
<dbReference type="KEGG" id="lbc:LACBIDRAFT_304129"/>
<accession>B0DL04</accession>
<sequence>MLNSQWVSQFIYILDCLGSYHRRSNESKFPNDHSQVAYSLEATSSHSREVAYFCGCRWSEVLRTQPVHYASSHLQAWPVSQLLDDFSRLPETSTANQRLGDDLPQHSQEVHEAMVFPSFSMQCQPAGAHLQYNFYLMVFSQSGRHPTIQTDISSSFSLSQLYLPQHSQEVHEAMAGAHLQYSLYFMIFSQSGCHPTVQTEISSTFSLNQLPTFPATCCRDGDTLPNLPKLEWGVYCRCIC</sequence>
<protein>
    <submittedName>
        <fullName evidence="1">Predicted protein</fullName>
    </submittedName>
</protein>
<name>B0DL04_LACBS</name>
<dbReference type="EMBL" id="DS547116">
    <property type="protein sequence ID" value="EDR04828.1"/>
    <property type="molecule type" value="Genomic_DNA"/>
</dbReference>
<dbReference type="Proteomes" id="UP000001194">
    <property type="component" value="Unassembled WGS sequence"/>
</dbReference>
<proteinExistence type="predicted"/>
<gene>
    <name evidence="1" type="ORF">LACBIDRAFT_304129</name>
</gene>